<dbReference type="EMBL" id="IAAA01033157">
    <property type="protein sequence ID" value="LAA09629.1"/>
    <property type="molecule type" value="mRNA"/>
</dbReference>
<dbReference type="PROSITE" id="PS00233">
    <property type="entry name" value="CHIT_BIND_RR_1"/>
    <property type="match status" value="1"/>
</dbReference>
<dbReference type="GO" id="GO:0008010">
    <property type="term" value="F:structural constituent of chitin-based larval cuticle"/>
    <property type="evidence" value="ECO:0007669"/>
    <property type="project" value="TreeGrafter"/>
</dbReference>
<name>A0A2L2YNJ0_PARTP</name>
<dbReference type="InterPro" id="IPR031311">
    <property type="entry name" value="CHIT_BIND_RR_consensus"/>
</dbReference>
<dbReference type="PROSITE" id="PS51155">
    <property type="entry name" value="CHIT_BIND_RR_2"/>
    <property type="match status" value="1"/>
</dbReference>
<dbReference type="OrthoDB" id="7789829at2759"/>
<keyword evidence="2 3" id="KW-0193">Cuticle</keyword>
<feature type="signal peptide" evidence="4">
    <location>
        <begin position="1"/>
        <end position="18"/>
    </location>
</feature>
<comment type="function">
    <text evidence="1">Component of the rigid cuticle of the spider.</text>
</comment>
<dbReference type="PROSITE" id="PS51257">
    <property type="entry name" value="PROKAR_LIPOPROTEIN"/>
    <property type="match status" value="1"/>
</dbReference>
<sequence>MKLVILTIGFCFIAAVSCEADMKIDDDGKYNFLYSVDDAGSHKREEKANGDGTVSGSYSYIDPNGDLRKVDYKAGAGIGFQASGDISVDKKTAEKAAELAALAPKAPEVEKTEVKIPISPFTLPLYAIPGVHLPVAHHPLAYPYAHAPFHYYYL</sequence>
<dbReference type="GeneID" id="107450265"/>
<dbReference type="InterPro" id="IPR000618">
    <property type="entry name" value="Insect_cuticle"/>
</dbReference>
<dbReference type="AlphaFoldDB" id="A0A2L2YNJ0"/>
<dbReference type="GO" id="GO:0062129">
    <property type="term" value="C:chitin-based extracellular matrix"/>
    <property type="evidence" value="ECO:0007669"/>
    <property type="project" value="TreeGrafter"/>
</dbReference>
<evidence type="ECO:0000256" key="2">
    <source>
        <dbReference type="ARBA" id="ARBA00022460"/>
    </source>
</evidence>
<dbReference type="InterPro" id="IPR050468">
    <property type="entry name" value="Cuticle_Struct_Prot"/>
</dbReference>
<dbReference type="Pfam" id="PF00379">
    <property type="entry name" value="Chitin_bind_4"/>
    <property type="match status" value="1"/>
</dbReference>
<organism evidence="5">
    <name type="scientific">Parasteatoda tepidariorum</name>
    <name type="common">Common house spider</name>
    <name type="synonym">Achaearanea tepidariorum</name>
    <dbReference type="NCBI Taxonomy" id="114398"/>
    <lineage>
        <taxon>Eukaryota</taxon>
        <taxon>Metazoa</taxon>
        <taxon>Ecdysozoa</taxon>
        <taxon>Arthropoda</taxon>
        <taxon>Chelicerata</taxon>
        <taxon>Arachnida</taxon>
        <taxon>Araneae</taxon>
        <taxon>Araneomorphae</taxon>
        <taxon>Entelegynae</taxon>
        <taxon>Araneoidea</taxon>
        <taxon>Theridiidae</taxon>
        <taxon>Parasteatoda</taxon>
    </lineage>
</organism>
<dbReference type="PANTHER" id="PTHR10380">
    <property type="entry name" value="CUTICLE PROTEIN"/>
    <property type="match status" value="1"/>
</dbReference>
<protein>
    <submittedName>
        <fullName evidence="5">Adult-specific rigid cuticular protein 12.6</fullName>
    </submittedName>
</protein>
<dbReference type="PRINTS" id="PR00947">
    <property type="entry name" value="CUTICLE"/>
</dbReference>
<proteinExistence type="evidence at transcript level"/>
<dbReference type="PANTHER" id="PTHR10380:SF160">
    <property type="entry name" value="CUTICULAR PROTEIN 100A"/>
    <property type="match status" value="1"/>
</dbReference>
<evidence type="ECO:0000256" key="3">
    <source>
        <dbReference type="PROSITE-ProRule" id="PRU00497"/>
    </source>
</evidence>
<keyword evidence="4" id="KW-0732">Signal</keyword>
<evidence type="ECO:0000313" key="5">
    <source>
        <dbReference type="EMBL" id="LAA09629.1"/>
    </source>
</evidence>
<accession>A0A2L2YNJ0</accession>
<feature type="chain" id="PRO_5014779100" evidence="4">
    <location>
        <begin position="19"/>
        <end position="154"/>
    </location>
</feature>
<evidence type="ECO:0000256" key="4">
    <source>
        <dbReference type="SAM" id="SignalP"/>
    </source>
</evidence>
<evidence type="ECO:0000256" key="1">
    <source>
        <dbReference type="ARBA" id="ARBA00002980"/>
    </source>
</evidence>
<dbReference type="KEGG" id="ptep:107450265"/>
<reference evidence="5" key="1">
    <citation type="journal article" date="2016" name="Mol. Ecol. Resour.">
        <title>Evaluation of the impact of RNA preservation methods of spiders for de novo transcriptome assembly.</title>
        <authorList>
            <person name="Kono N."/>
            <person name="Nakamura H."/>
            <person name="Ito Y."/>
            <person name="Tomita M."/>
            <person name="Arakawa K."/>
        </authorList>
    </citation>
    <scope>NUCLEOTIDE SEQUENCE</scope>
    <source>
        <tissue evidence="5">Whole body</tissue>
    </source>
</reference>